<protein>
    <submittedName>
        <fullName evidence="1">Uncharacterized protein</fullName>
    </submittedName>
</protein>
<accession>A0ACC2HUN8</accession>
<name>A0ACC2HUN8_9PEZI</name>
<keyword evidence="2" id="KW-1185">Reference proteome</keyword>
<reference evidence="1" key="1">
    <citation type="submission" date="2022-11" db="EMBL/GenBank/DDBJ databases">
        <title>Genome Sequence of Nemania bipapillata.</title>
        <authorList>
            <person name="Buettner E."/>
        </authorList>
    </citation>
    <scope>NUCLEOTIDE SEQUENCE</scope>
    <source>
        <strain evidence="1">CP14</strain>
    </source>
</reference>
<sequence length="680" mass="77074">MRKRLFWFDHSKPENKADPTQPLGTSHTNDFEVEMVAATVSHLVRQGVYSHDQIAVLTPYLGQLHKLKKRLGNSFEIVLGDRDTGELDRQGLGLDLESAPDIQKKSLGKCLTLATVDNFQGEEAEVVVISLVRSNPDGRCGFLRTSNRINVLLSRAKHGMYIFGNSATYAQVQMWSDIIAHAHTHARGLAIQAKTALLAKDLAIYNVITVAVVKNAQSPVRLARSRRAFLPVRIASVQCRALRRVIGFLARCDVQRNWHAVINVHHFAEKFALNLNIANMDGQLRISEYYDIDENGRINGIKELGEFAQVKSCPTCRGSLRNLSRYGRIVRQALLEESTKKFITWSHTESMDFENRLLDEQERLENLNFGKEILVTIGRQGQLRITGQRLHQLLSIAQWVGYGRYDPILRLYREIARYVHHVAIEEQPYQRVHDLVQHSRRRGIGSGQFLLNPSKLETRGLLLAGSLLLRCDLLILKDFMALRRQAQPNLTTILIDLATTLGDCDELIRLAKEKKYVRHETEGHIYFIQFAALVRSLFLEKLSRTFEESEEMDRMKARGEEHLAKARVLLDHHKESTSHLVKEFEIAELMLIGARYTPISMEEKRAIWLAMSKEFSGTGHWYACENGHPFTVGECGMPMEQTRCPECGAAVGGWNHQAAQGVYHDADMDALGTATGDLLL</sequence>
<evidence type="ECO:0000313" key="2">
    <source>
        <dbReference type="Proteomes" id="UP001153334"/>
    </source>
</evidence>
<comment type="caution">
    <text evidence="1">The sequence shown here is derived from an EMBL/GenBank/DDBJ whole genome shotgun (WGS) entry which is preliminary data.</text>
</comment>
<dbReference type="EMBL" id="JAPESX010002829">
    <property type="protein sequence ID" value="KAJ8106468.1"/>
    <property type="molecule type" value="Genomic_DNA"/>
</dbReference>
<organism evidence="1 2">
    <name type="scientific">Nemania bipapillata</name>
    <dbReference type="NCBI Taxonomy" id="110536"/>
    <lineage>
        <taxon>Eukaryota</taxon>
        <taxon>Fungi</taxon>
        <taxon>Dikarya</taxon>
        <taxon>Ascomycota</taxon>
        <taxon>Pezizomycotina</taxon>
        <taxon>Sordariomycetes</taxon>
        <taxon>Xylariomycetidae</taxon>
        <taxon>Xylariales</taxon>
        <taxon>Xylariaceae</taxon>
        <taxon>Nemania</taxon>
    </lineage>
</organism>
<dbReference type="Proteomes" id="UP001153334">
    <property type="component" value="Unassembled WGS sequence"/>
</dbReference>
<evidence type="ECO:0000313" key="1">
    <source>
        <dbReference type="EMBL" id="KAJ8106468.1"/>
    </source>
</evidence>
<proteinExistence type="predicted"/>
<gene>
    <name evidence="1" type="ORF">ONZ43_g7054</name>
</gene>